<dbReference type="EMBL" id="JAUSVL010000001">
    <property type="protein sequence ID" value="MDQ0289831.1"/>
    <property type="molecule type" value="Genomic_DNA"/>
</dbReference>
<name>A0AAE3VG83_9BACT</name>
<keyword evidence="2" id="KW-1185">Reference proteome</keyword>
<reference evidence="1" key="1">
    <citation type="submission" date="2023-07" db="EMBL/GenBank/DDBJ databases">
        <title>Genomic Encyclopedia of Type Strains, Phase IV (KMG-IV): sequencing the most valuable type-strain genomes for metagenomic binning, comparative biology and taxonomic classification.</title>
        <authorList>
            <person name="Goeker M."/>
        </authorList>
    </citation>
    <scope>NUCLEOTIDE SEQUENCE</scope>
    <source>
        <strain evidence="1">DSM 24202</strain>
    </source>
</reference>
<gene>
    <name evidence="1" type="ORF">J3R75_001938</name>
</gene>
<dbReference type="AlphaFoldDB" id="A0AAE3VG83"/>
<protein>
    <submittedName>
        <fullName evidence="1">Uncharacterized protein</fullName>
    </submittedName>
</protein>
<evidence type="ECO:0000313" key="2">
    <source>
        <dbReference type="Proteomes" id="UP001238163"/>
    </source>
</evidence>
<evidence type="ECO:0000313" key="1">
    <source>
        <dbReference type="EMBL" id="MDQ0289831.1"/>
    </source>
</evidence>
<organism evidence="1 2">
    <name type="scientific">Oligosphaera ethanolica</name>
    <dbReference type="NCBI Taxonomy" id="760260"/>
    <lineage>
        <taxon>Bacteria</taxon>
        <taxon>Pseudomonadati</taxon>
        <taxon>Lentisphaerota</taxon>
        <taxon>Oligosphaeria</taxon>
        <taxon>Oligosphaerales</taxon>
        <taxon>Oligosphaeraceae</taxon>
        <taxon>Oligosphaera</taxon>
    </lineage>
</organism>
<dbReference type="RefSeq" id="WP_307261281.1">
    <property type="nucleotide sequence ID" value="NZ_JAUSVL010000001.1"/>
</dbReference>
<dbReference type="Proteomes" id="UP001238163">
    <property type="component" value="Unassembled WGS sequence"/>
</dbReference>
<accession>A0AAE3VG83</accession>
<proteinExistence type="predicted"/>
<sequence length="89" mass="10340">MVRGMELFRGFFQDFHDHFTLIGGTACDLHLKDLGGFRATKDIDILVLLERMNREFATRFHQFLRRPGGIHPGTAAVPAAFQRRRRDLR</sequence>
<comment type="caution">
    <text evidence="1">The sequence shown here is derived from an EMBL/GenBank/DDBJ whole genome shotgun (WGS) entry which is preliminary data.</text>
</comment>